<dbReference type="AlphaFoldDB" id="A0A252F1A8"/>
<gene>
    <name evidence="5" type="ORF">CBW42_05735</name>
    <name evidence="4" type="ORF">CBW42_12500</name>
    <name evidence="3" type="ORF">CBW42_13115</name>
</gene>
<dbReference type="EMBL" id="NHOC01000014">
    <property type="protein sequence ID" value="OUM19594.1"/>
    <property type="molecule type" value="Genomic_DNA"/>
</dbReference>
<feature type="coiled-coil region" evidence="1">
    <location>
        <begin position="50"/>
        <end position="98"/>
    </location>
</feature>
<evidence type="ECO:0000313" key="4">
    <source>
        <dbReference type="EMBL" id="OUM19594.1"/>
    </source>
</evidence>
<sequence length="132" mass="14930">MDFDALKNLSASFKPIDISRIAMPEPIYPKIEMPELPIIDPEDTIMGDIKRKIEEQNNLTTQQINILVEQNKLLADNYNKLKEMYDAQAESYKAAQEDLKSSRRYNTIMMIIAAVAMIAAITGPIVTILVSQ</sequence>
<evidence type="ECO:0000313" key="5">
    <source>
        <dbReference type="EMBL" id="OUM21084.1"/>
    </source>
</evidence>
<evidence type="ECO:0000313" key="6">
    <source>
        <dbReference type="Proteomes" id="UP000194903"/>
    </source>
</evidence>
<keyword evidence="2" id="KW-1133">Transmembrane helix</keyword>
<accession>A0A252F1A8</accession>
<feature type="transmembrane region" description="Helical" evidence="2">
    <location>
        <begin position="108"/>
        <end position="130"/>
    </location>
</feature>
<protein>
    <submittedName>
        <fullName evidence="4">Uncharacterized protein</fullName>
    </submittedName>
</protein>
<dbReference type="RefSeq" id="WP_087018644.1">
    <property type="nucleotide sequence ID" value="NZ_NHOC01000004.1"/>
</dbReference>
<evidence type="ECO:0000256" key="1">
    <source>
        <dbReference type="SAM" id="Coils"/>
    </source>
</evidence>
<dbReference type="OrthoDB" id="9972293at2"/>
<comment type="caution">
    <text evidence="4">The sequence shown here is derived from an EMBL/GenBank/DDBJ whole genome shotgun (WGS) entry which is preliminary data.</text>
</comment>
<name>A0A252F1A8_9FIRM</name>
<keyword evidence="1" id="KW-0175">Coiled coil</keyword>
<dbReference type="EMBL" id="NHOC01000019">
    <property type="protein sequence ID" value="OUM19382.1"/>
    <property type="molecule type" value="Genomic_DNA"/>
</dbReference>
<reference evidence="4 6" key="1">
    <citation type="submission" date="2017-05" db="EMBL/GenBank/DDBJ databases">
        <title>Butyricicoccus porcorum sp. nov. a butyrate-producing bacterium from the swine intestinal tract.</title>
        <authorList>
            <person name="Trachsel J."/>
            <person name="Humphrey S."/>
            <person name="Allen H.K."/>
        </authorList>
    </citation>
    <scope>NUCLEOTIDE SEQUENCE [LARGE SCALE GENOMIC DNA]</scope>
    <source>
        <strain evidence="4">BB10</strain>
    </source>
</reference>
<evidence type="ECO:0000256" key="2">
    <source>
        <dbReference type="SAM" id="Phobius"/>
    </source>
</evidence>
<dbReference type="EMBL" id="NHOC01000004">
    <property type="protein sequence ID" value="OUM21084.1"/>
    <property type="molecule type" value="Genomic_DNA"/>
</dbReference>
<evidence type="ECO:0000313" key="3">
    <source>
        <dbReference type="EMBL" id="OUM19382.1"/>
    </source>
</evidence>
<proteinExistence type="predicted"/>
<organism evidence="4 6">
    <name type="scientific">Butyricicoccus porcorum</name>
    <dbReference type="NCBI Taxonomy" id="1945634"/>
    <lineage>
        <taxon>Bacteria</taxon>
        <taxon>Bacillati</taxon>
        <taxon>Bacillota</taxon>
        <taxon>Clostridia</taxon>
        <taxon>Eubacteriales</taxon>
        <taxon>Butyricicoccaceae</taxon>
        <taxon>Butyricicoccus</taxon>
    </lineage>
</organism>
<dbReference type="Proteomes" id="UP000194903">
    <property type="component" value="Unassembled WGS sequence"/>
</dbReference>
<keyword evidence="2" id="KW-0472">Membrane</keyword>
<keyword evidence="2" id="KW-0812">Transmembrane</keyword>
<keyword evidence="6" id="KW-1185">Reference proteome</keyword>